<gene>
    <name evidence="2" type="ORF">R1sor_016734</name>
</gene>
<keyword evidence="3" id="KW-1185">Reference proteome</keyword>
<feature type="region of interest" description="Disordered" evidence="1">
    <location>
        <begin position="1"/>
        <end position="132"/>
    </location>
</feature>
<feature type="compositionally biased region" description="Basic and acidic residues" evidence="1">
    <location>
        <begin position="121"/>
        <end position="132"/>
    </location>
</feature>
<organism evidence="2 3">
    <name type="scientific">Riccia sorocarpa</name>
    <dbReference type="NCBI Taxonomy" id="122646"/>
    <lineage>
        <taxon>Eukaryota</taxon>
        <taxon>Viridiplantae</taxon>
        <taxon>Streptophyta</taxon>
        <taxon>Embryophyta</taxon>
        <taxon>Marchantiophyta</taxon>
        <taxon>Marchantiopsida</taxon>
        <taxon>Marchantiidae</taxon>
        <taxon>Marchantiales</taxon>
        <taxon>Ricciaceae</taxon>
        <taxon>Riccia</taxon>
    </lineage>
</organism>
<evidence type="ECO:0000256" key="1">
    <source>
        <dbReference type="SAM" id="MobiDB-lite"/>
    </source>
</evidence>
<sequence length="470" mass="53847">MKSALLQQKKSAAGEETDLQLWDLRDPPARAPRGRGDARQGRPGGGLGGRPGRRRGSTSTSTSASLREAESESESDTDAEVEVDPDPDGRPRLRLRRRLVDEIFQEDEDEEEDKEEPEAQEGDKTLHQRSERPERCFKRTAFRGAERCSDFEQRISSCIRSSKLRDWMPIRDEVGKRYLTRFCAIEGWDVMLHVIQMVFFTSRGPRTVSDRFLRYLQGRFPSCEVPWSGTRRAPYSISGLIAESIRHECAFMKTHLQRMQERAPHLRRFAETFIGIPLTLIFFHLEIITEAECETCAVVLDAGFPVPGGDDSSSEDGDFALRAHRDEEAPSETVDRDILMDELTILRHVIERRLLLWDTRSIALLILRGRLTIWGIDECDRVRPSRLPTGKLTPMKDFISEVRFWAIMDRLLPWLTEWSVDSSPTPDFVLSQRTRIDGADPIEGLHRFGGQQPSEADRRIIWRSVSRAEG</sequence>
<dbReference type="AlphaFoldDB" id="A0ABD3HK01"/>
<dbReference type="Proteomes" id="UP001633002">
    <property type="component" value="Unassembled WGS sequence"/>
</dbReference>
<name>A0ABD3HK01_9MARC</name>
<feature type="compositionally biased region" description="Basic and acidic residues" evidence="1">
    <location>
        <begin position="23"/>
        <end position="40"/>
    </location>
</feature>
<feature type="compositionally biased region" description="Acidic residues" evidence="1">
    <location>
        <begin position="71"/>
        <end position="86"/>
    </location>
</feature>
<comment type="caution">
    <text evidence="2">The sequence shown here is derived from an EMBL/GenBank/DDBJ whole genome shotgun (WGS) entry which is preliminary data.</text>
</comment>
<feature type="compositionally biased region" description="Acidic residues" evidence="1">
    <location>
        <begin position="103"/>
        <end position="120"/>
    </location>
</feature>
<evidence type="ECO:0000313" key="2">
    <source>
        <dbReference type="EMBL" id="KAL3690425.1"/>
    </source>
</evidence>
<reference evidence="2 3" key="1">
    <citation type="submission" date="2024-09" db="EMBL/GenBank/DDBJ databases">
        <title>Chromosome-scale assembly of Riccia sorocarpa.</title>
        <authorList>
            <person name="Paukszto L."/>
        </authorList>
    </citation>
    <scope>NUCLEOTIDE SEQUENCE [LARGE SCALE GENOMIC DNA]</scope>
    <source>
        <strain evidence="2">LP-2024</strain>
        <tissue evidence="2">Aerial parts of the thallus</tissue>
    </source>
</reference>
<evidence type="ECO:0000313" key="3">
    <source>
        <dbReference type="Proteomes" id="UP001633002"/>
    </source>
</evidence>
<dbReference type="EMBL" id="JBJQOH010000004">
    <property type="protein sequence ID" value="KAL3690425.1"/>
    <property type="molecule type" value="Genomic_DNA"/>
</dbReference>
<proteinExistence type="predicted"/>
<feature type="compositionally biased region" description="Polar residues" evidence="1">
    <location>
        <begin position="1"/>
        <end position="10"/>
    </location>
</feature>
<feature type="compositionally biased region" description="Low complexity" evidence="1">
    <location>
        <begin position="57"/>
        <end position="66"/>
    </location>
</feature>
<protein>
    <submittedName>
        <fullName evidence="2">Uncharacterized protein</fullName>
    </submittedName>
</protein>
<accession>A0ABD3HK01</accession>